<name>A0A848DSB8_9PSEU</name>
<organism evidence="1 2">
    <name type="scientific">Pseudonocardia bannensis</name>
    <dbReference type="NCBI Taxonomy" id="630973"/>
    <lineage>
        <taxon>Bacteria</taxon>
        <taxon>Bacillati</taxon>
        <taxon>Actinomycetota</taxon>
        <taxon>Actinomycetes</taxon>
        <taxon>Pseudonocardiales</taxon>
        <taxon>Pseudonocardiaceae</taxon>
        <taxon>Pseudonocardia</taxon>
    </lineage>
</organism>
<sequence length="110" mass="12152">MSKYVLFFSYTPETWERMMMKPADRTAAVRGLLESVGGELESLYYMFGDRDGLVIFDAPEAQDAAAVSLTVNTTGAFAHLETHALIAPTDLTRVLEKAGSARESYRRPGD</sequence>
<dbReference type="AlphaFoldDB" id="A0A848DSB8"/>
<protein>
    <submittedName>
        <fullName evidence="1">GYD domain-containing protein</fullName>
    </submittedName>
</protein>
<evidence type="ECO:0000313" key="2">
    <source>
        <dbReference type="Proteomes" id="UP000586918"/>
    </source>
</evidence>
<dbReference type="InterPro" id="IPR014845">
    <property type="entry name" value="GYD/TTHA1554"/>
</dbReference>
<evidence type="ECO:0000313" key="1">
    <source>
        <dbReference type="EMBL" id="NMH95415.1"/>
    </source>
</evidence>
<dbReference type="EMBL" id="JAAXKZ010000186">
    <property type="protein sequence ID" value="NMH95415.1"/>
    <property type="molecule type" value="Genomic_DNA"/>
</dbReference>
<keyword evidence="2" id="KW-1185">Reference proteome</keyword>
<proteinExistence type="predicted"/>
<accession>A0A848DSB8</accession>
<reference evidence="1 2" key="1">
    <citation type="submission" date="2020-04" db="EMBL/GenBank/DDBJ databases">
        <authorList>
            <person name="Klaysubun C."/>
            <person name="Duangmal K."/>
            <person name="Lipun K."/>
        </authorList>
    </citation>
    <scope>NUCLEOTIDE SEQUENCE [LARGE SCALE GENOMIC DNA]</scope>
    <source>
        <strain evidence="1 2">DSM 45300</strain>
    </source>
</reference>
<gene>
    <name evidence="1" type="ORF">HF519_28475</name>
</gene>
<dbReference type="Proteomes" id="UP000586918">
    <property type="component" value="Unassembled WGS sequence"/>
</dbReference>
<comment type="caution">
    <text evidence="1">The sequence shown here is derived from an EMBL/GenBank/DDBJ whole genome shotgun (WGS) entry which is preliminary data.</text>
</comment>
<dbReference type="Pfam" id="PF08734">
    <property type="entry name" value="GYD"/>
    <property type="match status" value="1"/>
</dbReference>
<dbReference type="RefSeq" id="WP_169416072.1">
    <property type="nucleotide sequence ID" value="NZ_JAAXKZ010000186.1"/>
</dbReference>